<dbReference type="InterPro" id="IPR011805">
    <property type="entry name" value="RNase_R"/>
</dbReference>
<dbReference type="EMBL" id="CP031124">
    <property type="protein sequence ID" value="AXF85730.1"/>
    <property type="molecule type" value="Genomic_DNA"/>
</dbReference>
<sequence>MKIIKKDGEIAKTPLKSTTSDEKRSPNIKKRSNAKTTQTAALLTPRSSTTETKTPTPSKTTAIASPKATPRVKVQAEKIITLPSRSTVFNTIHTHAVLYKKPLNTIQLAQELDVTPTQVSALQNLLDEMTTAGDIKMNPKGSYSPLSDQPLVSGVLQTHKDGYGFVINDAGEDIFLPERQMHGAWHGDTVTVRITGTARNGKREGEVVEVVTRKSSQVVGRLLSENGVWLVSPDDIRLRADILVAADELAGALANQIVVVALKNYGDELAMPTGRIIEVLGNADDAGMEIEIAVRKFDVPHVFSLATENQVAKLADVVTPTEYAGRVDLRDVPLVTIDGEDARDFDDAVYCEPMLQGKKVIGYRLLVAIADVSHYVKDKTPLNEDALTRATSVYFPRRVVPMLPEKLSNGLCSLNPHVERLCMVCDMVVDLNGEITAYQFYEAVMHSAARLTYNQVWQYLNEGTGILPEQFGELCTHISDLYALFKLFLQARTRRGAMEFETIETYIVSDDKGKITEILPRSRNDAHRVIEECMLAANVCSAEFIAACERPSLYRVHEGPTPEKLEALRRSLKAAGLSLGGGDKPQPKDYAAITQQLHGRPDAAVLQTLLLRSMQQAIYTPDNLGHFGLAYPAYTHFTSPIRRYPDLLVHRTIKAILSNQRYLPMTDQVPLLEDTRKKRGADEINPKEKQDKKEDAVHKLWNSLGEHASMCERRADEASRDVTQWLKCEYMKQFVGQTLPGHISSVTAFGAFVTLDDMYVDGLIHISELGSDYFEFDDVSFSLIGRSSGMRYRMQDAVKVKIAAVDSDTRRVDFVLEKPEGSRTSSQKNSAKPMAKNTNPRSEHKEAELKTKGSRRRGKR</sequence>
<evidence type="ECO:0000256" key="2">
    <source>
        <dbReference type="ARBA" id="ARBA00004496"/>
    </source>
</evidence>
<comment type="subcellular location">
    <subcellularLocation>
        <location evidence="2 8">Cytoplasm</location>
    </subcellularLocation>
</comment>
<evidence type="ECO:0000256" key="5">
    <source>
        <dbReference type="ARBA" id="ARBA00022801"/>
    </source>
</evidence>
<evidence type="ECO:0000313" key="12">
    <source>
        <dbReference type="Proteomes" id="UP000252182"/>
    </source>
</evidence>
<dbReference type="PROSITE" id="PS01175">
    <property type="entry name" value="RIBONUCLEASE_II"/>
    <property type="match status" value="1"/>
</dbReference>
<proteinExistence type="inferred from homology"/>
<keyword evidence="12" id="KW-1185">Reference proteome</keyword>
<evidence type="ECO:0000313" key="11">
    <source>
        <dbReference type="EMBL" id="AXF85730.1"/>
    </source>
</evidence>
<feature type="compositionally biased region" description="Basic and acidic residues" evidence="9">
    <location>
        <begin position="841"/>
        <end position="851"/>
    </location>
</feature>
<reference evidence="12" key="1">
    <citation type="submission" date="2018-07" db="EMBL/GenBank/DDBJ databases">
        <authorList>
            <person name="Kim H."/>
        </authorList>
    </citation>
    <scope>NUCLEOTIDE SEQUENCE [LARGE SCALE GENOMIC DNA]</scope>
    <source>
        <strain evidence="12">F02</strain>
    </source>
</reference>
<evidence type="ECO:0000256" key="8">
    <source>
        <dbReference type="HAMAP-Rule" id="MF_01895"/>
    </source>
</evidence>
<dbReference type="InterPro" id="IPR050180">
    <property type="entry name" value="RNR_Ribonuclease"/>
</dbReference>
<dbReference type="Pfam" id="PF00773">
    <property type="entry name" value="RNB"/>
    <property type="match status" value="1"/>
</dbReference>
<dbReference type="SMART" id="SM00316">
    <property type="entry name" value="S1"/>
    <property type="match status" value="1"/>
</dbReference>
<keyword evidence="7 8" id="KW-0694">RNA-binding</keyword>
<dbReference type="Proteomes" id="UP000252182">
    <property type="component" value="Chromosome"/>
</dbReference>
<dbReference type="GO" id="GO:0003723">
    <property type="term" value="F:RNA binding"/>
    <property type="evidence" value="ECO:0007669"/>
    <property type="project" value="UniProtKB-UniRule"/>
</dbReference>
<dbReference type="SUPFAM" id="SSF50249">
    <property type="entry name" value="Nucleic acid-binding proteins"/>
    <property type="match status" value="4"/>
</dbReference>
<comment type="catalytic activity">
    <reaction evidence="1 8">
        <text>Exonucleolytic cleavage in the 3'- to 5'-direction to yield nucleoside 5'-phosphates.</text>
        <dbReference type="EC" id="3.1.13.1"/>
    </reaction>
</comment>
<keyword evidence="3 8" id="KW-0963">Cytoplasm</keyword>
<dbReference type="InterPro" id="IPR003029">
    <property type="entry name" value="S1_domain"/>
</dbReference>
<dbReference type="Pfam" id="PF00575">
    <property type="entry name" value="S1"/>
    <property type="match status" value="1"/>
</dbReference>
<dbReference type="SMART" id="SM00357">
    <property type="entry name" value="CSP"/>
    <property type="match status" value="1"/>
</dbReference>
<dbReference type="KEGG" id="hyf:DTO96_101463"/>
<keyword evidence="5 8" id="KW-0378">Hydrolase</keyword>
<feature type="region of interest" description="Disordered" evidence="9">
    <location>
        <begin position="816"/>
        <end position="860"/>
    </location>
</feature>
<evidence type="ECO:0000256" key="4">
    <source>
        <dbReference type="ARBA" id="ARBA00022722"/>
    </source>
</evidence>
<organism evidence="11 12">
    <name type="scientific">Ephemeroptericola cinctiostellae</name>
    <dbReference type="NCBI Taxonomy" id="2268024"/>
    <lineage>
        <taxon>Bacteria</taxon>
        <taxon>Pseudomonadati</taxon>
        <taxon>Pseudomonadota</taxon>
        <taxon>Betaproteobacteria</taxon>
        <taxon>Burkholderiales</taxon>
        <taxon>Burkholderiaceae</taxon>
        <taxon>Ephemeroptericola</taxon>
    </lineage>
</organism>
<dbReference type="InterPro" id="IPR012340">
    <property type="entry name" value="NA-bd_OB-fold"/>
</dbReference>
<dbReference type="GO" id="GO:0006402">
    <property type="term" value="P:mRNA catabolic process"/>
    <property type="evidence" value="ECO:0007669"/>
    <property type="project" value="TreeGrafter"/>
</dbReference>
<comment type="similarity">
    <text evidence="8">Belongs to the RNR ribonuclease family. RNase R subfamily.</text>
</comment>
<name>A0A345DBJ2_9BURK</name>
<feature type="domain" description="S1 motif" evidence="10">
    <location>
        <begin position="736"/>
        <end position="817"/>
    </location>
</feature>
<evidence type="ECO:0000256" key="6">
    <source>
        <dbReference type="ARBA" id="ARBA00022839"/>
    </source>
</evidence>
<dbReference type="GO" id="GO:0005829">
    <property type="term" value="C:cytosol"/>
    <property type="evidence" value="ECO:0007669"/>
    <property type="project" value="TreeGrafter"/>
</dbReference>
<dbReference type="CDD" id="cd04471">
    <property type="entry name" value="S1_RNase_R"/>
    <property type="match status" value="1"/>
</dbReference>
<evidence type="ECO:0000256" key="1">
    <source>
        <dbReference type="ARBA" id="ARBA00001849"/>
    </source>
</evidence>
<dbReference type="InterPro" id="IPR004476">
    <property type="entry name" value="RNase_II/RNase_R"/>
</dbReference>
<protein>
    <recommendedName>
        <fullName evidence="8">Ribonuclease R</fullName>
        <shortName evidence="8">RNase R</shortName>
        <ecNumber evidence="8">3.1.13.1</ecNumber>
    </recommendedName>
</protein>
<evidence type="ECO:0000259" key="10">
    <source>
        <dbReference type="PROSITE" id="PS50126"/>
    </source>
</evidence>
<evidence type="ECO:0000256" key="3">
    <source>
        <dbReference type="ARBA" id="ARBA00022490"/>
    </source>
</evidence>
<dbReference type="InterPro" id="IPR013223">
    <property type="entry name" value="RNase_B_OB_dom"/>
</dbReference>
<dbReference type="PROSITE" id="PS50126">
    <property type="entry name" value="S1"/>
    <property type="match status" value="1"/>
</dbReference>
<dbReference type="RefSeq" id="WP_157964366.1">
    <property type="nucleotide sequence ID" value="NZ_CP031124.1"/>
</dbReference>
<dbReference type="PANTHER" id="PTHR23355">
    <property type="entry name" value="RIBONUCLEASE"/>
    <property type="match status" value="1"/>
</dbReference>
<dbReference type="HAMAP" id="MF_01895">
    <property type="entry name" value="RNase_R"/>
    <property type="match status" value="1"/>
</dbReference>
<feature type="compositionally biased region" description="Low complexity" evidence="9">
    <location>
        <begin position="44"/>
        <end position="61"/>
    </location>
</feature>
<evidence type="ECO:0000256" key="7">
    <source>
        <dbReference type="ARBA" id="ARBA00022884"/>
    </source>
</evidence>
<feature type="compositionally biased region" description="Polar residues" evidence="9">
    <location>
        <begin position="822"/>
        <end position="840"/>
    </location>
</feature>
<dbReference type="PANTHER" id="PTHR23355:SF9">
    <property type="entry name" value="DIS3-LIKE EXONUCLEASE 2"/>
    <property type="match status" value="1"/>
</dbReference>
<dbReference type="InterPro" id="IPR040476">
    <property type="entry name" value="CSD2"/>
</dbReference>
<accession>A0A345DBJ2</accession>
<feature type="compositionally biased region" description="Basic and acidic residues" evidence="9">
    <location>
        <begin position="1"/>
        <end position="10"/>
    </location>
</feature>
<dbReference type="Pfam" id="PF17876">
    <property type="entry name" value="CSD2"/>
    <property type="match status" value="1"/>
</dbReference>
<dbReference type="NCBIfam" id="TIGR00358">
    <property type="entry name" value="3_prime_RNase"/>
    <property type="match status" value="1"/>
</dbReference>
<comment type="function">
    <text evidence="8">3'-5' exoribonuclease that releases 5'-nucleoside monophosphates and is involved in maturation of structured RNAs.</text>
</comment>
<keyword evidence="6 8" id="KW-0269">Exonuclease</keyword>
<dbReference type="OrthoDB" id="9764149at2"/>
<evidence type="ECO:0000256" key="9">
    <source>
        <dbReference type="SAM" id="MobiDB-lite"/>
    </source>
</evidence>
<dbReference type="AlphaFoldDB" id="A0A345DBJ2"/>
<dbReference type="InterPro" id="IPR022966">
    <property type="entry name" value="RNase_II/R_CS"/>
</dbReference>
<dbReference type="InterPro" id="IPR001900">
    <property type="entry name" value="RNase_II/R"/>
</dbReference>
<dbReference type="GO" id="GO:0008859">
    <property type="term" value="F:exoribonuclease II activity"/>
    <property type="evidence" value="ECO:0007669"/>
    <property type="project" value="UniProtKB-UniRule"/>
</dbReference>
<keyword evidence="4 8" id="KW-0540">Nuclease</keyword>
<dbReference type="InterPro" id="IPR011129">
    <property type="entry name" value="CSD"/>
</dbReference>
<dbReference type="NCBIfam" id="TIGR02063">
    <property type="entry name" value="RNase_R"/>
    <property type="match status" value="1"/>
</dbReference>
<gene>
    <name evidence="8 11" type="primary">rnr</name>
    <name evidence="11" type="ORF">DTO96_101463</name>
</gene>
<dbReference type="Pfam" id="PF08206">
    <property type="entry name" value="OB_RNB"/>
    <property type="match status" value="1"/>
</dbReference>
<dbReference type="Gene3D" id="2.40.50.140">
    <property type="entry name" value="Nucleic acid-binding proteins"/>
    <property type="match status" value="2"/>
</dbReference>
<dbReference type="SMART" id="SM00955">
    <property type="entry name" value="RNB"/>
    <property type="match status" value="1"/>
</dbReference>
<feature type="region of interest" description="Disordered" evidence="9">
    <location>
        <begin position="1"/>
        <end position="69"/>
    </location>
</feature>
<dbReference type="EC" id="3.1.13.1" evidence="8"/>